<keyword evidence="3" id="KW-1185">Reference proteome</keyword>
<gene>
    <name evidence="2" type="ORF">OCTVUL_1B010321</name>
</gene>
<dbReference type="AlphaFoldDB" id="A0AA36BUK2"/>
<keyword evidence="1" id="KW-0812">Transmembrane</keyword>
<proteinExistence type="predicted"/>
<sequence length="107" mass="12372">MSKKKKKKNSNMSSFKFTIIYFFIFVSGEEQQPSVAILHLCNCLSLFAFLLSFYFPLASVSRLSLMVAPLILNFFFFKLLLQLFGSQSILTESNYDHRHTNHDHLPG</sequence>
<dbReference type="Proteomes" id="UP001162480">
    <property type="component" value="Chromosome 25"/>
</dbReference>
<organism evidence="2 3">
    <name type="scientific">Octopus vulgaris</name>
    <name type="common">Common octopus</name>
    <dbReference type="NCBI Taxonomy" id="6645"/>
    <lineage>
        <taxon>Eukaryota</taxon>
        <taxon>Metazoa</taxon>
        <taxon>Spiralia</taxon>
        <taxon>Lophotrochozoa</taxon>
        <taxon>Mollusca</taxon>
        <taxon>Cephalopoda</taxon>
        <taxon>Coleoidea</taxon>
        <taxon>Octopodiformes</taxon>
        <taxon>Octopoda</taxon>
        <taxon>Incirrata</taxon>
        <taxon>Octopodidae</taxon>
        <taxon>Octopus</taxon>
    </lineage>
</organism>
<accession>A0AA36BUK2</accession>
<reference evidence="2" key="1">
    <citation type="submission" date="2023-08" db="EMBL/GenBank/DDBJ databases">
        <authorList>
            <person name="Alioto T."/>
            <person name="Alioto T."/>
            <person name="Gomez Garrido J."/>
        </authorList>
    </citation>
    <scope>NUCLEOTIDE SEQUENCE</scope>
</reference>
<evidence type="ECO:0008006" key="4">
    <source>
        <dbReference type="Google" id="ProtNLM"/>
    </source>
</evidence>
<keyword evidence="1" id="KW-0472">Membrane</keyword>
<evidence type="ECO:0000256" key="1">
    <source>
        <dbReference type="SAM" id="Phobius"/>
    </source>
</evidence>
<evidence type="ECO:0000313" key="2">
    <source>
        <dbReference type="EMBL" id="CAI9740634.1"/>
    </source>
</evidence>
<evidence type="ECO:0000313" key="3">
    <source>
        <dbReference type="Proteomes" id="UP001162480"/>
    </source>
</evidence>
<feature type="transmembrane region" description="Helical" evidence="1">
    <location>
        <begin position="63"/>
        <end position="84"/>
    </location>
</feature>
<protein>
    <recommendedName>
        <fullName evidence="4">Transmembrane protein</fullName>
    </recommendedName>
</protein>
<keyword evidence="1" id="KW-1133">Transmembrane helix</keyword>
<dbReference type="EMBL" id="OX597838">
    <property type="protein sequence ID" value="CAI9740634.1"/>
    <property type="molecule type" value="Genomic_DNA"/>
</dbReference>
<name>A0AA36BUK2_OCTVU</name>
<feature type="transmembrane region" description="Helical" evidence="1">
    <location>
        <begin position="12"/>
        <end position="28"/>
    </location>
</feature>
<feature type="transmembrane region" description="Helical" evidence="1">
    <location>
        <begin position="34"/>
        <end position="56"/>
    </location>
</feature>